<proteinExistence type="predicted"/>
<protein>
    <submittedName>
        <fullName evidence="1">Uncharacterized protein</fullName>
    </submittedName>
</protein>
<sequence>MSDIVTQSENPNTLPLVPLEEILTLRNTPPGKKKIGKTIIHMSDFSMKYVVASLARLGILQWAPYLNEASDTLYNEACRISAIQTFCQIAISGAYEYMNINLMYLENIQLLTNVYNHFVHWYVAQ</sequence>
<evidence type="ECO:0000313" key="1">
    <source>
        <dbReference type="EMBL" id="MBW0510577.1"/>
    </source>
</evidence>
<evidence type="ECO:0000313" key="2">
    <source>
        <dbReference type="Proteomes" id="UP000765509"/>
    </source>
</evidence>
<dbReference type="OrthoDB" id="2505488at2759"/>
<name>A0A9Q3DYN4_9BASI</name>
<dbReference type="Proteomes" id="UP000765509">
    <property type="component" value="Unassembled WGS sequence"/>
</dbReference>
<gene>
    <name evidence="1" type="ORF">O181_050292</name>
</gene>
<keyword evidence="2" id="KW-1185">Reference proteome</keyword>
<organism evidence="1 2">
    <name type="scientific">Austropuccinia psidii MF-1</name>
    <dbReference type="NCBI Taxonomy" id="1389203"/>
    <lineage>
        <taxon>Eukaryota</taxon>
        <taxon>Fungi</taxon>
        <taxon>Dikarya</taxon>
        <taxon>Basidiomycota</taxon>
        <taxon>Pucciniomycotina</taxon>
        <taxon>Pucciniomycetes</taxon>
        <taxon>Pucciniales</taxon>
        <taxon>Sphaerophragmiaceae</taxon>
        <taxon>Austropuccinia</taxon>
    </lineage>
</organism>
<accession>A0A9Q3DYN4</accession>
<reference evidence="1" key="1">
    <citation type="submission" date="2021-03" db="EMBL/GenBank/DDBJ databases">
        <title>Draft genome sequence of rust myrtle Austropuccinia psidii MF-1, a brazilian biotype.</title>
        <authorList>
            <person name="Quecine M.C."/>
            <person name="Pachon D.M.R."/>
            <person name="Bonatelli M.L."/>
            <person name="Correr F.H."/>
            <person name="Franceschini L.M."/>
            <person name="Leite T.F."/>
            <person name="Margarido G.R.A."/>
            <person name="Almeida C.A."/>
            <person name="Ferrarezi J.A."/>
            <person name="Labate C.A."/>
        </authorList>
    </citation>
    <scope>NUCLEOTIDE SEQUENCE</scope>
    <source>
        <strain evidence="1">MF-1</strain>
    </source>
</reference>
<comment type="caution">
    <text evidence="1">The sequence shown here is derived from an EMBL/GenBank/DDBJ whole genome shotgun (WGS) entry which is preliminary data.</text>
</comment>
<dbReference type="AlphaFoldDB" id="A0A9Q3DYN4"/>
<dbReference type="EMBL" id="AVOT02021645">
    <property type="protein sequence ID" value="MBW0510577.1"/>
    <property type="molecule type" value="Genomic_DNA"/>
</dbReference>